<evidence type="ECO:0000313" key="2">
    <source>
        <dbReference type="Proteomes" id="UP000008206"/>
    </source>
</evidence>
<reference evidence="2" key="1">
    <citation type="journal article" date="2011" name="MBio">
        <title>Novel metabolic attributes of the genus Cyanothece, comprising a group of unicellular nitrogen-fixing Cyanobacteria.</title>
        <authorList>
            <person name="Bandyopadhyay A."/>
            <person name="Elvitigala T."/>
            <person name="Welsh E."/>
            <person name="Stockel J."/>
            <person name="Liberton M."/>
            <person name="Min H."/>
            <person name="Sherman L.A."/>
            <person name="Pakrasi H.B."/>
        </authorList>
    </citation>
    <scope>NUCLEOTIDE SEQUENCE [LARGE SCALE GENOMIC DNA]</scope>
    <source>
        <strain evidence="2">PCC 7822</strain>
    </source>
</reference>
<proteinExistence type="predicted"/>
<evidence type="ECO:0000313" key="1">
    <source>
        <dbReference type="EMBL" id="ADN16403.1"/>
    </source>
</evidence>
<organism evidence="1 2">
    <name type="scientific">Gloeothece verrucosa (strain PCC 7822)</name>
    <name type="common">Cyanothece sp. (strain PCC 7822)</name>
    <dbReference type="NCBI Taxonomy" id="497965"/>
    <lineage>
        <taxon>Bacteria</taxon>
        <taxon>Bacillati</taxon>
        <taxon>Cyanobacteriota</taxon>
        <taxon>Cyanophyceae</taxon>
        <taxon>Oscillatoriophycideae</taxon>
        <taxon>Chroococcales</taxon>
        <taxon>Aphanothecaceae</taxon>
        <taxon>Gloeothece</taxon>
        <taxon>Gloeothece verrucosa</taxon>
    </lineage>
</organism>
<dbReference type="AlphaFoldDB" id="E0UC65"/>
<accession>E0UC65</accession>
<dbReference type="eggNOG" id="ENOG503218I">
    <property type="taxonomic scope" value="Bacteria"/>
</dbReference>
<keyword evidence="2" id="KW-1185">Reference proteome</keyword>
<dbReference type="KEGG" id="cyj:Cyan7822_4493"/>
<dbReference type="OrthoDB" id="9852558at2"/>
<name>E0UC65_GLOV7</name>
<gene>
    <name evidence="1" type="ordered locus">Cyan7822_4493</name>
</gene>
<sequence length="124" mass="13634">MKATKTFFQGFTITARESNGLYSAIAISNRASTPKVYGLSSEEAIRACKLQILKYLASTNRKPCIVAQDNYVLFLNLPAQLALKTTQTAGLSVEAVFLHLLNLKPSLQIIGLLESPPMRMIAFK</sequence>
<dbReference type="RefSeq" id="WP_013324466.1">
    <property type="nucleotide sequence ID" value="NC_014501.1"/>
</dbReference>
<protein>
    <submittedName>
        <fullName evidence="1">Uncharacterized protein</fullName>
    </submittedName>
</protein>
<dbReference type="EMBL" id="CP002198">
    <property type="protein sequence ID" value="ADN16403.1"/>
    <property type="molecule type" value="Genomic_DNA"/>
</dbReference>
<dbReference type="Proteomes" id="UP000008206">
    <property type="component" value="Chromosome"/>
</dbReference>
<dbReference type="HOGENOM" id="CLU_2000129_0_0_3"/>